<reference evidence="1" key="1">
    <citation type="submission" date="2021-06" db="EMBL/GenBank/DDBJ databases">
        <authorList>
            <person name="Kallberg Y."/>
            <person name="Tangrot J."/>
            <person name="Rosling A."/>
        </authorList>
    </citation>
    <scope>NUCLEOTIDE SEQUENCE</scope>
    <source>
        <strain evidence="1">MA461A</strain>
    </source>
</reference>
<protein>
    <submittedName>
        <fullName evidence="1">10584_t:CDS:1</fullName>
    </submittedName>
</protein>
<dbReference type="Proteomes" id="UP000789920">
    <property type="component" value="Unassembled WGS sequence"/>
</dbReference>
<gene>
    <name evidence="1" type="ORF">RPERSI_LOCUS10360</name>
</gene>
<comment type="caution">
    <text evidence="1">The sequence shown here is derived from an EMBL/GenBank/DDBJ whole genome shotgun (WGS) entry which is preliminary data.</text>
</comment>
<evidence type="ECO:0000313" key="1">
    <source>
        <dbReference type="EMBL" id="CAG8708149.1"/>
    </source>
</evidence>
<organism evidence="1 2">
    <name type="scientific">Racocetra persica</name>
    <dbReference type="NCBI Taxonomy" id="160502"/>
    <lineage>
        <taxon>Eukaryota</taxon>
        <taxon>Fungi</taxon>
        <taxon>Fungi incertae sedis</taxon>
        <taxon>Mucoromycota</taxon>
        <taxon>Glomeromycotina</taxon>
        <taxon>Glomeromycetes</taxon>
        <taxon>Diversisporales</taxon>
        <taxon>Gigasporaceae</taxon>
        <taxon>Racocetra</taxon>
    </lineage>
</organism>
<feature type="non-terminal residue" evidence="1">
    <location>
        <position position="1"/>
    </location>
</feature>
<sequence length="179" mass="19935">LTLIIAGKDNSDLEDELSTMISEISISNLLSTNESISSTSKSTPPKIKQQCARVNKIRVTAAFDSWTNIKQEHFFGIILITSQSEALVWNARNITSILPCNNEDALQELEDLFINNNNKVSLPIFNNSTIESNNLLIKQSEATKAIKTIEMTSEKIIDDSETSDNDNEENWSNIIESLG</sequence>
<name>A0ACA9PK41_9GLOM</name>
<evidence type="ECO:0000313" key="2">
    <source>
        <dbReference type="Proteomes" id="UP000789920"/>
    </source>
</evidence>
<dbReference type="EMBL" id="CAJVQC010020472">
    <property type="protein sequence ID" value="CAG8708149.1"/>
    <property type="molecule type" value="Genomic_DNA"/>
</dbReference>
<keyword evidence="2" id="KW-1185">Reference proteome</keyword>
<accession>A0ACA9PK41</accession>
<proteinExistence type="predicted"/>